<dbReference type="InterPro" id="IPR055256">
    <property type="entry name" value="KH_1_KHDC4/BBP-like"/>
</dbReference>
<dbReference type="SMART" id="SM00322">
    <property type="entry name" value="KH"/>
    <property type="match status" value="1"/>
</dbReference>
<proteinExistence type="inferred from homology"/>
<comment type="similarity">
    <text evidence="6">Belongs to the BBP/SF1 family.</text>
</comment>
<evidence type="ECO:0000259" key="8">
    <source>
        <dbReference type="SMART" id="SM00322"/>
    </source>
</evidence>
<dbReference type="PANTHER" id="PTHR11208:SF45">
    <property type="entry name" value="SPLICING FACTOR 1"/>
    <property type="match status" value="1"/>
</dbReference>
<dbReference type="GO" id="GO:0008270">
    <property type="term" value="F:zinc ion binding"/>
    <property type="evidence" value="ECO:0007669"/>
    <property type="project" value="UniProtKB-UniRule"/>
</dbReference>
<accession>A0A0A1TY28</accession>
<name>A0A0A1TY28_ENTIV</name>
<dbReference type="PROSITE" id="PS50084">
    <property type="entry name" value="KH_TYPE_1"/>
    <property type="match status" value="1"/>
</dbReference>
<dbReference type="OrthoDB" id="6777263at2759"/>
<dbReference type="InterPro" id="IPR004087">
    <property type="entry name" value="KH_dom"/>
</dbReference>
<dbReference type="GO" id="GO:0003729">
    <property type="term" value="F:mRNA binding"/>
    <property type="evidence" value="ECO:0007669"/>
    <property type="project" value="TreeGrafter"/>
</dbReference>
<organism evidence="9 10">
    <name type="scientific">Entamoeba invadens IP1</name>
    <dbReference type="NCBI Taxonomy" id="370355"/>
    <lineage>
        <taxon>Eukaryota</taxon>
        <taxon>Amoebozoa</taxon>
        <taxon>Evosea</taxon>
        <taxon>Archamoebae</taxon>
        <taxon>Mastigamoebida</taxon>
        <taxon>Entamoebidae</taxon>
        <taxon>Entamoeba</taxon>
    </lineage>
</organism>
<evidence type="ECO:0000313" key="9">
    <source>
        <dbReference type="EMBL" id="ELP83416.1"/>
    </source>
</evidence>
<dbReference type="GO" id="GO:0000398">
    <property type="term" value="P:mRNA splicing, via spliceosome"/>
    <property type="evidence" value="ECO:0007669"/>
    <property type="project" value="UniProtKB-UniRule"/>
</dbReference>
<dbReference type="OMA" id="QKMNEHQ"/>
<dbReference type="Gene3D" id="3.30.1370.10">
    <property type="entry name" value="K Homology domain, type 1"/>
    <property type="match status" value="1"/>
</dbReference>
<protein>
    <recommendedName>
        <fullName evidence="6">Branchpoint-bridging protein</fullName>
    </recommendedName>
</protein>
<dbReference type="SUPFAM" id="SSF54791">
    <property type="entry name" value="Eukaryotic type KH-domain (KH-domain type I)"/>
    <property type="match status" value="1"/>
</dbReference>
<evidence type="ECO:0000313" key="10">
    <source>
        <dbReference type="Proteomes" id="UP000014680"/>
    </source>
</evidence>
<keyword evidence="6" id="KW-0747">Spliceosome</keyword>
<dbReference type="VEuPathDB" id="AmoebaDB:EIN_374310"/>
<dbReference type="Pfam" id="PF22675">
    <property type="entry name" value="KH-I_KHDC4-BBP"/>
    <property type="match status" value="1"/>
</dbReference>
<gene>
    <name evidence="9" type="ORF">EIN_374310</name>
</gene>
<keyword evidence="6" id="KW-0508">mRNA splicing</keyword>
<reference evidence="9 10" key="1">
    <citation type="submission" date="2012-10" db="EMBL/GenBank/DDBJ databases">
        <authorList>
            <person name="Zafar N."/>
            <person name="Inman J."/>
            <person name="Hall N."/>
            <person name="Lorenzi H."/>
            <person name="Caler E."/>
        </authorList>
    </citation>
    <scope>NUCLEOTIDE SEQUENCE [LARGE SCALE GENOMIC DNA]</scope>
    <source>
        <strain evidence="9 10">IP1</strain>
    </source>
</reference>
<dbReference type="RefSeq" id="XP_004182762.1">
    <property type="nucleotide sequence ID" value="XM_004182714.1"/>
</dbReference>
<dbReference type="InterPro" id="IPR032570">
    <property type="entry name" value="SF1-HH"/>
</dbReference>
<dbReference type="GO" id="GO:0005681">
    <property type="term" value="C:spliceosomal complex"/>
    <property type="evidence" value="ECO:0007669"/>
    <property type="project" value="UniProtKB-KW"/>
</dbReference>
<dbReference type="EMBL" id="KB207268">
    <property type="protein sequence ID" value="ELP83416.1"/>
    <property type="molecule type" value="Genomic_DNA"/>
</dbReference>
<feature type="domain" description="K Homology" evidence="8">
    <location>
        <begin position="138"/>
        <end position="227"/>
    </location>
</feature>
<comment type="function">
    <text evidence="6">Necessary for the splicing of pre-mRNA. Has a role in the recognition of the branch site (5'-UACUAAC-3'), the pyrimidine tract and the 3'-splice site at the 3'-end of introns.</text>
</comment>
<dbReference type="GeneID" id="14882456"/>
<sequence length="312" mass="36147">MELVEDNTTTYKDRFTHPGGPPIHTKRVSRWDKKLQDILPNIPSHIPPDLDEKYWDALAVRIRYEELQYAIGAHRLGLDTGRDRSPSPPKQYDQNQQVITREMRRDEKLKTERLYVVDRAIEIYPEFRIPAELAKPSGKRHRKVFFPKDKPDTNFIGLIIGPRGNNQKELEKQTGARICIRGKDPKKMGKLSNLPGDDENEESHVLITADTQESLDMAYDKIMNLIYGSSNAINLIKQTQLRALAKYNGTFREDKVYEVEEAYDSGVKCAICGELSHATIDCPLKNKKDNDLFKKYDPIFDQFYERVKPYFV</sequence>
<keyword evidence="2 6" id="KW-0863">Zinc-finger</keyword>
<dbReference type="GO" id="GO:0048024">
    <property type="term" value="P:regulation of mRNA splicing, via spliceosome"/>
    <property type="evidence" value="ECO:0007669"/>
    <property type="project" value="TreeGrafter"/>
</dbReference>
<keyword evidence="4 5" id="KW-0694">RNA-binding</keyword>
<keyword evidence="3 6" id="KW-0862">Zinc</keyword>
<dbReference type="PANTHER" id="PTHR11208">
    <property type="entry name" value="RNA-BINDING PROTEIN RELATED"/>
    <property type="match status" value="1"/>
</dbReference>
<evidence type="ECO:0000256" key="6">
    <source>
        <dbReference type="RuleBase" id="RU367126"/>
    </source>
</evidence>
<feature type="compositionally biased region" description="Polar residues" evidence="7">
    <location>
        <begin position="1"/>
        <end position="10"/>
    </location>
</feature>
<dbReference type="Pfam" id="PF16275">
    <property type="entry name" value="SF1-HH"/>
    <property type="match status" value="1"/>
</dbReference>
<dbReference type="Proteomes" id="UP000014680">
    <property type="component" value="Unassembled WGS sequence"/>
</dbReference>
<evidence type="ECO:0000256" key="3">
    <source>
        <dbReference type="ARBA" id="ARBA00022833"/>
    </source>
</evidence>
<dbReference type="InterPro" id="IPR045071">
    <property type="entry name" value="BBP-like"/>
</dbReference>
<dbReference type="Gene3D" id="6.10.140.1790">
    <property type="match status" value="1"/>
</dbReference>
<evidence type="ECO:0000256" key="4">
    <source>
        <dbReference type="ARBA" id="ARBA00022884"/>
    </source>
</evidence>
<keyword evidence="10" id="KW-1185">Reference proteome</keyword>
<feature type="region of interest" description="Disordered" evidence="7">
    <location>
        <begin position="1"/>
        <end position="26"/>
    </location>
</feature>
<keyword evidence="6" id="KW-0507">mRNA processing</keyword>
<dbReference type="AlphaFoldDB" id="A0A0A1TY28"/>
<evidence type="ECO:0000256" key="5">
    <source>
        <dbReference type="PROSITE-ProRule" id="PRU00117"/>
    </source>
</evidence>
<dbReference type="InterPro" id="IPR036612">
    <property type="entry name" value="KH_dom_type_1_sf"/>
</dbReference>
<comment type="subcellular location">
    <subcellularLocation>
        <location evidence="6">Nucleus</location>
    </subcellularLocation>
</comment>
<evidence type="ECO:0000256" key="1">
    <source>
        <dbReference type="ARBA" id="ARBA00022723"/>
    </source>
</evidence>
<keyword evidence="1 6" id="KW-0479">Metal-binding</keyword>
<dbReference type="GO" id="GO:0045131">
    <property type="term" value="F:pre-mRNA branch point binding"/>
    <property type="evidence" value="ECO:0007669"/>
    <property type="project" value="UniProtKB-UniRule"/>
</dbReference>
<dbReference type="InterPro" id="IPR047086">
    <property type="entry name" value="SF1-HH_sf"/>
</dbReference>
<evidence type="ECO:0000256" key="2">
    <source>
        <dbReference type="ARBA" id="ARBA00022771"/>
    </source>
</evidence>
<keyword evidence="6" id="KW-0539">Nucleus</keyword>
<dbReference type="KEGG" id="eiv:EIN_374310"/>
<evidence type="ECO:0000256" key="7">
    <source>
        <dbReference type="SAM" id="MobiDB-lite"/>
    </source>
</evidence>